<dbReference type="CDD" id="cd00090">
    <property type="entry name" value="HTH_ARSR"/>
    <property type="match status" value="1"/>
</dbReference>
<dbReference type="InterPro" id="IPR036390">
    <property type="entry name" value="WH_DNA-bd_sf"/>
</dbReference>
<evidence type="ECO:0000313" key="3">
    <source>
        <dbReference type="Proteomes" id="UP000048984"/>
    </source>
</evidence>
<dbReference type="PROSITE" id="PS50987">
    <property type="entry name" value="HTH_ARSR_2"/>
    <property type="match status" value="1"/>
</dbReference>
<dbReference type="InterPro" id="IPR052543">
    <property type="entry name" value="HTH_Metal-responsive_Reg"/>
</dbReference>
<dbReference type="InterPro" id="IPR001845">
    <property type="entry name" value="HTH_ArsR_DNA-bd_dom"/>
</dbReference>
<evidence type="ECO:0000313" key="2">
    <source>
        <dbReference type="EMBL" id="KPL54270.1"/>
    </source>
</evidence>
<keyword evidence="3" id="KW-1185">Reference proteome</keyword>
<sequence length="241" mass="25281">MREGPDIATLAAAIGDTARAGMLDALMSGLALSAGELAREAGITPPTASTHLAHLRDLGIVVMAVQGRHRYFRLAGAPVAEAIESLMGTAARLGRLRTRPGPRDAALRRARICYDHLAGKAGTDLFDTLASAAHLAFGPDGLVLTPSGFGAFAAEGVDVAGLDTRSRPVCRACLDWSERRDHLAGALGAAVLRMVVARDWARREPDSRAIGFTPNGQRLWSGFLDRLAQPAGNIAAVRSTG</sequence>
<name>A0A0P6VR27_9HYPH</name>
<dbReference type="GO" id="GO:0003677">
    <property type="term" value="F:DNA binding"/>
    <property type="evidence" value="ECO:0007669"/>
    <property type="project" value="TreeGrafter"/>
</dbReference>
<reference evidence="2 3" key="2">
    <citation type="submission" date="2015-10" db="EMBL/GenBank/DDBJ databases">
        <title>Draft Genome Sequence of Prosthecomicrobium hirschii ATCC 27832.</title>
        <authorList>
            <person name="Daniel J."/>
            <person name="Givan S.A."/>
            <person name="Brun Y.V."/>
            <person name="Brown P.J."/>
        </authorList>
    </citation>
    <scope>NUCLEOTIDE SEQUENCE [LARGE SCALE GENOMIC DNA]</scope>
    <source>
        <strain evidence="2 3">16</strain>
    </source>
</reference>
<dbReference type="GO" id="GO:0046686">
    <property type="term" value="P:response to cadmium ion"/>
    <property type="evidence" value="ECO:0007669"/>
    <property type="project" value="TreeGrafter"/>
</dbReference>
<organism evidence="2 3">
    <name type="scientific">Prosthecodimorpha hirschii</name>
    <dbReference type="NCBI Taxonomy" id="665126"/>
    <lineage>
        <taxon>Bacteria</taxon>
        <taxon>Pseudomonadati</taxon>
        <taxon>Pseudomonadota</taxon>
        <taxon>Alphaproteobacteria</taxon>
        <taxon>Hyphomicrobiales</taxon>
        <taxon>Ancalomicrobiaceae</taxon>
        <taxon>Prosthecodimorpha</taxon>
    </lineage>
</organism>
<dbReference type="InterPro" id="IPR011991">
    <property type="entry name" value="ArsR-like_HTH"/>
</dbReference>
<dbReference type="RefSeq" id="WP_054360438.1">
    <property type="nucleotide sequence ID" value="NZ_LJYW01000001.1"/>
</dbReference>
<dbReference type="PANTHER" id="PTHR39168">
    <property type="entry name" value="TRANSCRIPTIONAL REGULATOR-RELATED"/>
    <property type="match status" value="1"/>
</dbReference>
<feature type="domain" description="HTH arsR-type" evidence="1">
    <location>
        <begin position="1"/>
        <end position="94"/>
    </location>
</feature>
<reference evidence="2 3" key="1">
    <citation type="submission" date="2015-09" db="EMBL/GenBank/DDBJ databases">
        <authorList>
            <person name="Jackson K.R."/>
            <person name="Lunt B.L."/>
            <person name="Fisher J.N.B."/>
            <person name="Gardner A.V."/>
            <person name="Bailey M.E."/>
            <person name="Deus L.M."/>
            <person name="Earl A.S."/>
            <person name="Gibby P.D."/>
            <person name="Hartmann K.A."/>
            <person name="Liu J.E."/>
            <person name="Manci A.M."/>
            <person name="Nielsen D.A."/>
            <person name="Solomon M.B."/>
            <person name="Breakwell D.P."/>
            <person name="Burnett S.H."/>
            <person name="Grose J.H."/>
        </authorList>
    </citation>
    <scope>NUCLEOTIDE SEQUENCE [LARGE SCALE GENOMIC DNA]</scope>
    <source>
        <strain evidence="2 3">16</strain>
    </source>
</reference>
<dbReference type="STRING" id="665126.ABB55_20330"/>
<dbReference type="PANTHER" id="PTHR39168:SF1">
    <property type="entry name" value="TRANSCRIPTIONAL REGULATORY PROTEIN"/>
    <property type="match status" value="1"/>
</dbReference>
<dbReference type="AlphaFoldDB" id="A0A0P6VR27"/>
<dbReference type="Pfam" id="PF12840">
    <property type="entry name" value="HTH_20"/>
    <property type="match status" value="1"/>
</dbReference>
<proteinExistence type="predicted"/>
<dbReference type="GO" id="GO:0032791">
    <property type="term" value="F:lead ion binding"/>
    <property type="evidence" value="ECO:0007669"/>
    <property type="project" value="TreeGrafter"/>
</dbReference>
<dbReference type="GO" id="GO:0010288">
    <property type="term" value="P:response to lead ion"/>
    <property type="evidence" value="ECO:0007669"/>
    <property type="project" value="TreeGrafter"/>
</dbReference>
<accession>A0A0P6VR27</accession>
<dbReference type="Gene3D" id="1.10.10.10">
    <property type="entry name" value="Winged helix-like DNA-binding domain superfamily/Winged helix DNA-binding domain"/>
    <property type="match status" value="1"/>
</dbReference>
<dbReference type="Proteomes" id="UP000048984">
    <property type="component" value="Unassembled WGS sequence"/>
</dbReference>
<gene>
    <name evidence="2" type="ORF">ABB55_20330</name>
</gene>
<dbReference type="SMART" id="SM00418">
    <property type="entry name" value="HTH_ARSR"/>
    <property type="match status" value="1"/>
</dbReference>
<dbReference type="GO" id="GO:0097063">
    <property type="term" value="F:cadmium ion sensor activity"/>
    <property type="evidence" value="ECO:0007669"/>
    <property type="project" value="TreeGrafter"/>
</dbReference>
<dbReference type="SUPFAM" id="SSF46785">
    <property type="entry name" value="Winged helix' DNA-binding domain"/>
    <property type="match status" value="1"/>
</dbReference>
<dbReference type="EMBL" id="LJYW01000001">
    <property type="protein sequence ID" value="KPL54270.1"/>
    <property type="molecule type" value="Genomic_DNA"/>
</dbReference>
<dbReference type="InterPro" id="IPR036388">
    <property type="entry name" value="WH-like_DNA-bd_sf"/>
</dbReference>
<protein>
    <submittedName>
        <fullName evidence="2">ArsR family transcriptional regulator</fullName>
    </submittedName>
</protein>
<comment type="caution">
    <text evidence="2">The sequence shown here is derived from an EMBL/GenBank/DDBJ whole genome shotgun (WGS) entry which is preliminary data.</text>
</comment>
<evidence type="ECO:0000259" key="1">
    <source>
        <dbReference type="PROSITE" id="PS50987"/>
    </source>
</evidence>
<dbReference type="GO" id="GO:0003700">
    <property type="term" value="F:DNA-binding transcription factor activity"/>
    <property type="evidence" value="ECO:0007669"/>
    <property type="project" value="InterPro"/>
</dbReference>